<dbReference type="RefSeq" id="WP_200591274.1">
    <property type="nucleotide sequence ID" value="NZ_JAEPBG010000002.1"/>
</dbReference>
<dbReference type="InterPro" id="IPR011990">
    <property type="entry name" value="TPR-like_helical_dom_sf"/>
</dbReference>
<name>A0A934W0V8_9BURK</name>
<dbReference type="SUPFAM" id="SSF52047">
    <property type="entry name" value="RNI-like"/>
    <property type="match status" value="1"/>
</dbReference>
<dbReference type="Proteomes" id="UP000622890">
    <property type="component" value="Unassembled WGS sequence"/>
</dbReference>
<dbReference type="PANTHER" id="PTHR11102:SF160">
    <property type="entry name" value="ERAD-ASSOCIATED E3 UBIQUITIN-PROTEIN LIGASE COMPONENT HRD3"/>
    <property type="match status" value="1"/>
</dbReference>
<dbReference type="SMART" id="SM00671">
    <property type="entry name" value="SEL1"/>
    <property type="match status" value="2"/>
</dbReference>
<keyword evidence="2" id="KW-1185">Reference proteome</keyword>
<accession>A0A934W0V8</accession>
<dbReference type="Gene3D" id="1.25.40.10">
    <property type="entry name" value="Tetratricopeptide repeat domain"/>
    <property type="match status" value="1"/>
</dbReference>
<dbReference type="InterPro" id="IPR006597">
    <property type="entry name" value="Sel1-like"/>
</dbReference>
<protein>
    <submittedName>
        <fullName evidence="1">SEL1-like repeat protein</fullName>
    </submittedName>
</protein>
<proteinExistence type="predicted"/>
<evidence type="ECO:0000313" key="2">
    <source>
        <dbReference type="Proteomes" id="UP000622890"/>
    </source>
</evidence>
<dbReference type="SUPFAM" id="SSF81901">
    <property type="entry name" value="HCP-like"/>
    <property type="match status" value="1"/>
</dbReference>
<dbReference type="EMBL" id="JAEPBG010000002">
    <property type="protein sequence ID" value="MBK4734531.1"/>
    <property type="molecule type" value="Genomic_DNA"/>
</dbReference>
<organism evidence="1 2">
    <name type="scientific">Noviherbaspirillum pedocola</name>
    <dbReference type="NCBI Taxonomy" id="2801341"/>
    <lineage>
        <taxon>Bacteria</taxon>
        <taxon>Pseudomonadati</taxon>
        <taxon>Pseudomonadota</taxon>
        <taxon>Betaproteobacteria</taxon>
        <taxon>Burkholderiales</taxon>
        <taxon>Oxalobacteraceae</taxon>
        <taxon>Noviherbaspirillum</taxon>
    </lineage>
</organism>
<comment type="caution">
    <text evidence="1">The sequence shown here is derived from an EMBL/GenBank/DDBJ whole genome shotgun (WGS) entry which is preliminary data.</text>
</comment>
<sequence length="422" mass="46107">MDPSITGALVQSIDIYPEQLVSHEEQVGGARVPGLQPQEQGATLLSTQPQPGAGSAVVSITAPLLLDAAPAGNGVASIAVNTGATRGLDWCMGRAERGDAGAQFELGMYYLQGERVQKNPETALLWFHKAAQQGDARAQYHLYLQYESGESVKRDHEKAIDSLIKSAVGGNREANKLLSEKYRNGCDVDRDLEKSAVCLLRSEDWPRSKSSTLKLRGSAIDDAMLKAILGLLRKHLQKETPTQPQVLELLLDHNAIREKGATYLAEMLVQHVALQILTMSGNLIGIAGLETIENALRSNTSLLKFVCRGYAKGGISAKAVIDAIYEQIERNGRVFMLTNLRKQWKFNKWTGMDPDLMLQLEESLILRMSKLGNSSATETLKSLLELQLCLSLLENDYSARPQAQLMRSDEACSPSSASKSGE</sequence>
<dbReference type="Gene3D" id="3.80.10.10">
    <property type="entry name" value="Ribonuclease Inhibitor"/>
    <property type="match status" value="1"/>
</dbReference>
<dbReference type="Pfam" id="PF08238">
    <property type="entry name" value="Sel1"/>
    <property type="match status" value="2"/>
</dbReference>
<dbReference type="PANTHER" id="PTHR11102">
    <property type="entry name" value="SEL-1-LIKE PROTEIN"/>
    <property type="match status" value="1"/>
</dbReference>
<dbReference type="SMART" id="SM00368">
    <property type="entry name" value="LRR_RI"/>
    <property type="match status" value="2"/>
</dbReference>
<reference evidence="1" key="1">
    <citation type="submission" date="2021-01" db="EMBL/GenBank/DDBJ databases">
        <title>Genome sequence of strain Noviherbaspirillum sp. DKR-6.</title>
        <authorList>
            <person name="Chaudhary D.K."/>
        </authorList>
    </citation>
    <scope>NUCLEOTIDE SEQUENCE</scope>
    <source>
        <strain evidence="1">DKR-6</strain>
    </source>
</reference>
<dbReference type="InterPro" id="IPR050767">
    <property type="entry name" value="Sel1_AlgK"/>
</dbReference>
<gene>
    <name evidence="1" type="ORF">JJB74_07945</name>
</gene>
<evidence type="ECO:0000313" key="1">
    <source>
        <dbReference type="EMBL" id="MBK4734531.1"/>
    </source>
</evidence>
<dbReference type="AlphaFoldDB" id="A0A934W0V8"/>
<dbReference type="InterPro" id="IPR032675">
    <property type="entry name" value="LRR_dom_sf"/>
</dbReference>